<dbReference type="EMBL" id="CAJOBA010002562">
    <property type="protein sequence ID" value="CAF3650095.1"/>
    <property type="molecule type" value="Genomic_DNA"/>
</dbReference>
<gene>
    <name evidence="10" type="ORF">GPM918_LOCUS16575</name>
    <name evidence="9" type="ORF">OVA965_LOCUS7845</name>
    <name evidence="12" type="ORF">SRO942_LOCUS16575</name>
    <name evidence="11" type="ORF">TMI583_LOCUS7840</name>
</gene>
<evidence type="ECO:0000313" key="12">
    <source>
        <dbReference type="EMBL" id="CAF3825800.1"/>
    </source>
</evidence>
<dbReference type="Gene3D" id="3.40.640.10">
    <property type="entry name" value="Type I PLP-dependent aspartate aminotransferase-like (Major domain)"/>
    <property type="match status" value="1"/>
</dbReference>
<dbReference type="Proteomes" id="UP000663829">
    <property type="component" value="Unassembled WGS sequence"/>
</dbReference>
<evidence type="ECO:0000256" key="2">
    <source>
        <dbReference type="ARBA" id="ARBA00005038"/>
    </source>
</evidence>
<dbReference type="OrthoDB" id="3512640at2759"/>
<comment type="cofactor">
    <cofactor evidence="1 8">
        <name>pyridoxal 5'-phosphate</name>
        <dbReference type="ChEBI" id="CHEBI:597326"/>
    </cofactor>
</comment>
<evidence type="ECO:0000256" key="5">
    <source>
        <dbReference type="ARBA" id="ARBA00022898"/>
    </source>
</evidence>
<evidence type="ECO:0000256" key="4">
    <source>
        <dbReference type="ARBA" id="ARBA00012085"/>
    </source>
</evidence>
<keyword evidence="6" id="KW-0028">Amino-acid biosynthesis</keyword>
<keyword evidence="6" id="KW-0198">Cysteine biosynthesis</keyword>
<dbReference type="InterPro" id="IPR000277">
    <property type="entry name" value="Cys/Met-Metab_PyrdxlP-dep_enz"/>
</dbReference>
<dbReference type="GO" id="GO:0019346">
    <property type="term" value="P:transsulfuration"/>
    <property type="evidence" value="ECO:0007669"/>
    <property type="project" value="InterPro"/>
</dbReference>
<dbReference type="EMBL" id="CAJOBC010004390">
    <property type="protein sequence ID" value="CAF3825800.1"/>
    <property type="molecule type" value="Genomic_DNA"/>
</dbReference>
<dbReference type="Proteomes" id="UP000681722">
    <property type="component" value="Unassembled WGS sequence"/>
</dbReference>
<dbReference type="EC" id="4.4.1.1" evidence="4"/>
<evidence type="ECO:0000256" key="3">
    <source>
        <dbReference type="ARBA" id="ARBA00009077"/>
    </source>
</evidence>
<evidence type="ECO:0000313" key="11">
    <source>
        <dbReference type="EMBL" id="CAF3650095.1"/>
    </source>
</evidence>
<dbReference type="Pfam" id="PF01053">
    <property type="entry name" value="Cys_Met_Meta_PP"/>
    <property type="match status" value="1"/>
</dbReference>
<keyword evidence="5 8" id="KW-0663">Pyridoxal phosphate</keyword>
<evidence type="ECO:0000256" key="6">
    <source>
        <dbReference type="ARBA" id="ARBA00023192"/>
    </source>
</evidence>
<evidence type="ECO:0000256" key="7">
    <source>
        <dbReference type="ARBA" id="ARBA00029853"/>
    </source>
</evidence>
<dbReference type="PANTHER" id="PTHR11808:SF15">
    <property type="entry name" value="CYSTATHIONINE GAMMA-LYASE"/>
    <property type="match status" value="1"/>
</dbReference>
<dbReference type="UniPathway" id="UPA00136">
    <property type="reaction ID" value="UER00202"/>
</dbReference>
<comment type="similarity">
    <text evidence="3 8">Belongs to the trans-sulfuration enzymes family.</text>
</comment>
<dbReference type="SUPFAM" id="SSF53383">
    <property type="entry name" value="PLP-dependent transferases"/>
    <property type="match status" value="1"/>
</dbReference>
<dbReference type="GO" id="GO:0004123">
    <property type="term" value="F:cystathionine gamma-lyase activity"/>
    <property type="evidence" value="ECO:0007669"/>
    <property type="project" value="TreeGrafter"/>
</dbReference>
<evidence type="ECO:0000256" key="8">
    <source>
        <dbReference type="RuleBase" id="RU362118"/>
    </source>
</evidence>
<dbReference type="InterPro" id="IPR015421">
    <property type="entry name" value="PyrdxlP-dep_Trfase_major"/>
</dbReference>
<organism evidence="10 13">
    <name type="scientific">Didymodactylos carnosus</name>
    <dbReference type="NCBI Taxonomy" id="1234261"/>
    <lineage>
        <taxon>Eukaryota</taxon>
        <taxon>Metazoa</taxon>
        <taxon>Spiralia</taxon>
        <taxon>Gnathifera</taxon>
        <taxon>Rotifera</taxon>
        <taxon>Eurotatoria</taxon>
        <taxon>Bdelloidea</taxon>
        <taxon>Philodinida</taxon>
        <taxon>Philodinidae</taxon>
        <taxon>Didymodactylos</taxon>
    </lineage>
</organism>
<feature type="non-terminal residue" evidence="10">
    <location>
        <position position="1"/>
    </location>
</feature>
<sequence>MNAIDKTFDTQSIHVGQDTDKWLEQSILPLINLYTLNCDENPIRIALETYLASLDNAQYTLKYLPSRRVTSSTMSENFQPLSSQQQGHGDEKQSFKFETNALHVGQEPEKWPGQAVVPPISMATTFKQISPGQAPIWEYSRCGNPTRQCLEDCLASVENAKYALTFSSGLGATTTLMFLLKSGDHILSIDDVYGGTGRLFRRCMAQMGVDSSFIDMTNADNISSQLRSNTKLVWLE</sequence>
<evidence type="ECO:0000313" key="10">
    <source>
        <dbReference type="EMBL" id="CAF1056892.1"/>
    </source>
</evidence>
<dbReference type="InterPro" id="IPR015424">
    <property type="entry name" value="PyrdxlP-dep_Trfase"/>
</dbReference>
<dbReference type="AlphaFoldDB" id="A0A814KTW6"/>
<dbReference type="GO" id="GO:0030170">
    <property type="term" value="F:pyridoxal phosphate binding"/>
    <property type="evidence" value="ECO:0007669"/>
    <property type="project" value="InterPro"/>
</dbReference>
<reference evidence="10" key="1">
    <citation type="submission" date="2021-02" db="EMBL/GenBank/DDBJ databases">
        <authorList>
            <person name="Nowell W R."/>
        </authorList>
    </citation>
    <scope>NUCLEOTIDE SEQUENCE</scope>
</reference>
<dbReference type="EMBL" id="CAJNOQ010004390">
    <property type="protein sequence ID" value="CAF1056892.1"/>
    <property type="molecule type" value="Genomic_DNA"/>
</dbReference>
<dbReference type="Proteomes" id="UP000682733">
    <property type="component" value="Unassembled WGS sequence"/>
</dbReference>
<dbReference type="GO" id="GO:0005737">
    <property type="term" value="C:cytoplasm"/>
    <property type="evidence" value="ECO:0007669"/>
    <property type="project" value="TreeGrafter"/>
</dbReference>
<protein>
    <recommendedName>
        <fullName evidence="4">cystathionine gamma-lyase</fullName>
        <ecNumber evidence="4">4.4.1.1</ecNumber>
    </recommendedName>
    <alternativeName>
        <fullName evidence="7">Gamma-cystathionase</fullName>
    </alternativeName>
</protein>
<comment type="caution">
    <text evidence="10">The sequence shown here is derived from an EMBL/GenBank/DDBJ whole genome shotgun (WGS) entry which is preliminary data.</text>
</comment>
<evidence type="ECO:0000313" key="9">
    <source>
        <dbReference type="EMBL" id="CAF0865295.1"/>
    </source>
</evidence>
<comment type="pathway">
    <text evidence="2">Amino-acid biosynthesis; L-cysteine biosynthesis; L-cysteine from L-homocysteine and L-serine: step 2/2.</text>
</comment>
<dbReference type="PANTHER" id="PTHR11808">
    <property type="entry name" value="TRANS-SULFURATION ENZYME FAMILY MEMBER"/>
    <property type="match status" value="1"/>
</dbReference>
<evidence type="ECO:0000256" key="1">
    <source>
        <dbReference type="ARBA" id="ARBA00001933"/>
    </source>
</evidence>
<name>A0A814KTW6_9BILA</name>
<evidence type="ECO:0000313" key="13">
    <source>
        <dbReference type="Proteomes" id="UP000663829"/>
    </source>
</evidence>
<accession>A0A814KTW6</accession>
<dbReference type="EMBL" id="CAJNOK010002562">
    <property type="protein sequence ID" value="CAF0865295.1"/>
    <property type="molecule type" value="Genomic_DNA"/>
</dbReference>
<keyword evidence="13" id="KW-1185">Reference proteome</keyword>
<dbReference type="Proteomes" id="UP000677228">
    <property type="component" value="Unassembled WGS sequence"/>
</dbReference>
<proteinExistence type="inferred from homology"/>
<dbReference type="GO" id="GO:0019343">
    <property type="term" value="P:cysteine biosynthetic process via cystathionine"/>
    <property type="evidence" value="ECO:0007669"/>
    <property type="project" value="TreeGrafter"/>
</dbReference>